<dbReference type="EMBL" id="BGPR01001435">
    <property type="protein sequence ID" value="GBM53835.1"/>
    <property type="molecule type" value="Genomic_DNA"/>
</dbReference>
<evidence type="ECO:0008006" key="3">
    <source>
        <dbReference type="Google" id="ProtNLM"/>
    </source>
</evidence>
<protein>
    <recommendedName>
        <fullName evidence="3">Histone-lysine N-methyltransferase SETMAR</fullName>
    </recommendedName>
</protein>
<dbReference type="AlphaFoldDB" id="A0A4Y2GM93"/>
<dbReference type="Proteomes" id="UP000499080">
    <property type="component" value="Unassembled WGS sequence"/>
</dbReference>
<organism evidence="1 2">
    <name type="scientific">Araneus ventricosus</name>
    <name type="common">Orbweaver spider</name>
    <name type="synonym">Epeira ventricosa</name>
    <dbReference type="NCBI Taxonomy" id="182803"/>
    <lineage>
        <taxon>Eukaryota</taxon>
        <taxon>Metazoa</taxon>
        <taxon>Ecdysozoa</taxon>
        <taxon>Arthropoda</taxon>
        <taxon>Chelicerata</taxon>
        <taxon>Arachnida</taxon>
        <taxon>Araneae</taxon>
        <taxon>Araneomorphae</taxon>
        <taxon>Entelegynae</taxon>
        <taxon>Araneoidea</taxon>
        <taxon>Araneidae</taxon>
        <taxon>Araneus</taxon>
    </lineage>
</organism>
<dbReference type="PANTHER" id="PTHR46060">
    <property type="entry name" value="MARINER MOS1 TRANSPOSASE-LIKE PROTEIN"/>
    <property type="match status" value="1"/>
</dbReference>
<proteinExistence type="predicted"/>
<dbReference type="InterPro" id="IPR052709">
    <property type="entry name" value="Transposase-MT_Hybrid"/>
</dbReference>
<dbReference type="OrthoDB" id="10017160at2759"/>
<sequence>MNHVSYCETNFCVPVSKISAHRCRWGNAVRPGTFSDARTDGSQNRRRGMRRAGIALLHDNDRPHAALCRQQMLQRFRGSWEVSGNLTYNPDLAPRDYHLVKHLKRFLAGQHFPSDDNVQAAVTPWFC</sequence>
<evidence type="ECO:0000313" key="2">
    <source>
        <dbReference type="Proteomes" id="UP000499080"/>
    </source>
</evidence>
<keyword evidence="2" id="KW-1185">Reference proteome</keyword>
<dbReference type="PANTHER" id="PTHR46060:SF1">
    <property type="entry name" value="MARINER MOS1 TRANSPOSASE-LIKE PROTEIN"/>
    <property type="match status" value="1"/>
</dbReference>
<dbReference type="InterPro" id="IPR036397">
    <property type="entry name" value="RNaseH_sf"/>
</dbReference>
<comment type="caution">
    <text evidence="1">The sequence shown here is derived from an EMBL/GenBank/DDBJ whole genome shotgun (WGS) entry which is preliminary data.</text>
</comment>
<dbReference type="Gene3D" id="3.30.420.10">
    <property type="entry name" value="Ribonuclease H-like superfamily/Ribonuclease H"/>
    <property type="match status" value="1"/>
</dbReference>
<name>A0A4Y2GM93_ARAVE</name>
<accession>A0A4Y2GM93</accession>
<reference evidence="1 2" key="1">
    <citation type="journal article" date="2019" name="Sci. Rep.">
        <title>Orb-weaving spider Araneus ventricosus genome elucidates the spidroin gene catalogue.</title>
        <authorList>
            <person name="Kono N."/>
            <person name="Nakamura H."/>
            <person name="Ohtoshi R."/>
            <person name="Moran D.A.P."/>
            <person name="Shinohara A."/>
            <person name="Yoshida Y."/>
            <person name="Fujiwara M."/>
            <person name="Mori M."/>
            <person name="Tomita M."/>
            <person name="Arakawa K."/>
        </authorList>
    </citation>
    <scope>NUCLEOTIDE SEQUENCE [LARGE SCALE GENOMIC DNA]</scope>
</reference>
<dbReference type="GO" id="GO:0003676">
    <property type="term" value="F:nucleic acid binding"/>
    <property type="evidence" value="ECO:0007669"/>
    <property type="project" value="InterPro"/>
</dbReference>
<evidence type="ECO:0000313" key="1">
    <source>
        <dbReference type="EMBL" id="GBM53835.1"/>
    </source>
</evidence>
<gene>
    <name evidence="1" type="ORF">AVEN_261223_1</name>
</gene>